<dbReference type="OrthoDB" id="2803783at2759"/>
<feature type="compositionally biased region" description="Acidic residues" evidence="1">
    <location>
        <begin position="392"/>
        <end position="404"/>
    </location>
</feature>
<feature type="compositionally biased region" description="Low complexity" evidence="1">
    <location>
        <begin position="483"/>
        <end position="494"/>
    </location>
</feature>
<feature type="region of interest" description="Disordered" evidence="1">
    <location>
        <begin position="1"/>
        <end position="59"/>
    </location>
</feature>
<feature type="compositionally biased region" description="Basic and acidic residues" evidence="1">
    <location>
        <begin position="551"/>
        <end position="562"/>
    </location>
</feature>
<evidence type="ECO:0000313" key="3">
    <source>
        <dbReference type="Proteomes" id="UP000053477"/>
    </source>
</evidence>
<dbReference type="STRING" id="27342.A0A0H2QZT2"/>
<reference evidence="2 3" key="1">
    <citation type="submission" date="2015-04" db="EMBL/GenBank/DDBJ databases">
        <title>Complete genome sequence of Schizopora paradoxa KUC8140, a cosmopolitan wood degrader in East Asia.</title>
        <authorList>
            <consortium name="DOE Joint Genome Institute"/>
            <person name="Min B."/>
            <person name="Park H."/>
            <person name="Jang Y."/>
            <person name="Kim J.-J."/>
            <person name="Kim K.H."/>
            <person name="Pangilinan J."/>
            <person name="Lipzen A."/>
            <person name="Riley R."/>
            <person name="Grigoriev I.V."/>
            <person name="Spatafora J.W."/>
            <person name="Choi I.-G."/>
        </authorList>
    </citation>
    <scope>NUCLEOTIDE SEQUENCE [LARGE SCALE GENOMIC DNA]</scope>
    <source>
        <strain evidence="2 3">KUC8140</strain>
    </source>
</reference>
<protein>
    <submittedName>
        <fullName evidence="2">Uncharacterized protein</fullName>
    </submittedName>
</protein>
<accession>A0A0H2QZT2</accession>
<name>A0A0H2QZT2_9AGAM</name>
<feature type="compositionally biased region" description="Basic residues" evidence="1">
    <location>
        <begin position="45"/>
        <end position="55"/>
    </location>
</feature>
<dbReference type="EMBL" id="KQ086516">
    <property type="protein sequence ID" value="KLO04512.1"/>
    <property type="molecule type" value="Genomic_DNA"/>
</dbReference>
<dbReference type="InParanoid" id="A0A0H2QZT2"/>
<gene>
    <name evidence="2" type="ORF">SCHPADRAFT_896976</name>
</gene>
<feature type="compositionally biased region" description="Polar residues" evidence="1">
    <location>
        <begin position="655"/>
        <end position="665"/>
    </location>
</feature>
<sequence>MSLEADVPSLIPDPSVSQMPPPDVPQGAANDAEGAVNPPVVTNGGKKKKGKKGGRKGWTTPEQYEFLSMRIPDFNDAKKDPLTFTQFCAKVHSEFFQKWSAADMYFGDALVYVGTPEDVLKKKRDKGEKRIIDWFRNQNKPKRGDSSNVLNLGPEKPKRKKQAVHAFWHLEKDTIRPEIEDMYKAHVEQCTLTKTTPDDHLAYRNREIKKRYDALPQEEKDKIDEWRNRPENIPLPVGNDADVVASSSSEVTDAEAARVERAMKLQKKMDAVPDAVRLFLKQIEEQTGMVGVLLLGGPEPKAGGQILHYILSRAKTPDGVSFSNYYKDMEALRDAFIRFVSLIYNKDACDAVSLLTKLVREAEQTMSKSGPTSSASAAPSSKSKGKARALPESDDEIDEIGEMDWESHGEEGEKDEEGDGEGSGELSDRDVPSSNRTGIRLSAYERERERNILRQREMMTAMGILDGGELGEAVRNEAAAAAAARASSKSSSALARKKLKDAVAKGPLRRSPRISGESGEGDGADGRQHVAQPTDDEQPRDTHQASLSTSAHHDAPTEETNHLDTSTAGQLDVEPTNKDDHASVPPSTNDRAPVPPSPSAPMDVDKDNDPTQADDQPLQETAPPSPALPQRQALYRWDSEGNSDYDPNDFVYESPTPTQAAQPSASLGDGLPASERPSALSNRNVFAAQRLANRARKGTTKPGEVEAICHGAFSEGDAELVVGLLQQLEDKVGGTGAKNKVSLEGRPAYIARWMKNGRPRSNVDWQNLPDLADYRRDWEKWWCSMQPAVRGRRMPLRRDFDSSVPGMWSALARGGQYGFYVVVLGLAFWSRLVDIAQDATATKAFDVAREDVLWVLEQAVKDKGLDGNEDLSTPIAGPSNESRGKAKAPALRTSIKRKSNENVSPRRSKSIPVSAV</sequence>
<feature type="region of interest" description="Disordered" evidence="1">
    <location>
        <begin position="138"/>
        <end position="157"/>
    </location>
</feature>
<dbReference type="AlphaFoldDB" id="A0A0H2QZT2"/>
<feature type="region of interest" description="Disordered" evidence="1">
    <location>
        <begin position="483"/>
        <end position="680"/>
    </location>
</feature>
<dbReference type="Proteomes" id="UP000053477">
    <property type="component" value="Unassembled WGS sequence"/>
</dbReference>
<proteinExistence type="predicted"/>
<keyword evidence="3" id="KW-1185">Reference proteome</keyword>
<organism evidence="2 3">
    <name type="scientific">Schizopora paradoxa</name>
    <dbReference type="NCBI Taxonomy" id="27342"/>
    <lineage>
        <taxon>Eukaryota</taxon>
        <taxon>Fungi</taxon>
        <taxon>Dikarya</taxon>
        <taxon>Basidiomycota</taxon>
        <taxon>Agaricomycotina</taxon>
        <taxon>Agaricomycetes</taxon>
        <taxon>Hymenochaetales</taxon>
        <taxon>Schizoporaceae</taxon>
        <taxon>Schizopora</taxon>
    </lineage>
</organism>
<feature type="region of interest" description="Disordered" evidence="1">
    <location>
        <begin position="364"/>
        <end position="442"/>
    </location>
</feature>
<feature type="region of interest" description="Disordered" evidence="1">
    <location>
        <begin position="867"/>
        <end position="916"/>
    </location>
</feature>
<feature type="compositionally biased region" description="Low complexity" evidence="1">
    <location>
        <begin position="367"/>
        <end position="382"/>
    </location>
</feature>
<feature type="compositionally biased region" description="Acidic residues" evidence="1">
    <location>
        <begin position="412"/>
        <end position="422"/>
    </location>
</feature>
<evidence type="ECO:0000313" key="2">
    <source>
        <dbReference type="EMBL" id="KLO04512.1"/>
    </source>
</evidence>
<evidence type="ECO:0000256" key="1">
    <source>
        <dbReference type="SAM" id="MobiDB-lite"/>
    </source>
</evidence>